<dbReference type="EMBL" id="JAMSHJ010000007">
    <property type="protein sequence ID" value="KAI5392423.1"/>
    <property type="molecule type" value="Genomic_DNA"/>
</dbReference>
<dbReference type="AlphaFoldDB" id="A0A9D5A327"/>
<keyword evidence="2" id="KW-1185">Reference proteome</keyword>
<accession>A0A9D5A327</accession>
<evidence type="ECO:0000313" key="1">
    <source>
        <dbReference type="EMBL" id="KAI5392423.1"/>
    </source>
</evidence>
<protein>
    <submittedName>
        <fullName evidence="1">Uncharacterized protein</fullName>
    </submittedName>
</protein>
<organism evidence="1 2">
    <name type="scientific">Pisum sativum</name>
    <name type="common">Garden pea</name>
    <name type="synonym">Lathyrus oleraceus</name>
    <dbReference type="NCBI Taxonomy" id="3888"/>
    <lineage>
        <taxon>Eukaryota</taxon>
        <taxon>Viridiplantae</taxon>
        <taxon>Streptophyta</taxon>
        <taxon>Embryophyta</taxon>
        <taxon>Tracheophyta</taxon>
        <taxon>Spermatophyta</taxon>
        <taxon>Magnoliopsida</taxon>
        <taxon>eudicotyledons</taxon>
        <taxon>Gunneridae</taxon>
        <taxon>Pentapetalae</taxon>
        <taxon>rosids</taxon>
        <taxon>fabids</taxon>
        <taxon>Fabales</taxon>
        <taxon>Fabaceae</taxon>
        <taxon>Papilionoideae</taxon>
        <taxon>50 kb inversion clade</taxon>
        <taxon>NPAAA clade</taxon>
        <taxon>Hologalegina</taxon>
        <taxon>IRL clade</taxon>
        <taxon>Fabeae</taxon>
        <taxon>Lathyrus</taxon>
    </lineage>
</organism>
<comment type="caution">
    <text evidence="1">The sequence shown here is derived from an EMBL/GenBank/DDBJ whole genome shotgun (WGS) entry which is preliminary data.</text>
</comment>
<evidence type="ECO:0000313" key="2">
    <source>
        <dbReference type="Proteomes" id="UP001058974"/>
    </source>
</evidence>
<gene>
    <name evidence="1" type="ORF">KIW84_076997</name>
</gene>
<sequence length="111" mass="12353">MGREIDFPRMATQGNPTTLCRVCGVGGEDSHGRCDDWVLTDHLESLYVGPTIGEQLGKSHIKDSQNLHRAHRDEQRQQKEEALAATGGLAEFRCHSPPRFEGDNDPNKVDL</sequence>
<reference evidence="1 2" key="1">
    <citation type="journal article" date="2022" name="Nat. Genet.">
        <title>Improved pea reference genome and pan-genome highlight genomic features and evolutionary characteristics.</title>
        <authorList>
            <person name="Yang T."/>
            <person name="Liu R."/>
            <person name="Luo Y."/>
            <person name="Hu S."/>
            <person name="Wang D."/>
            <person name="Wang C."/>
            <person name="Pandey M.K."/>
            <person name="Ge S."/>
            <person name="Xu Q."/>
            <person name="Li N."/>
            <person name="Li G."/>
            <person name="Huang Y."/>
            <person name="Saxena R.K."/>
            <person name="Ji Y."/>
            <person name="Li M."/>
            <person name="Yan X."/>
            <person name="He Y."/>
            <person name="Liu Y."/>
            <person name="Wang X."/>
            <person name="Xiang C."/>
            <person name="Varshney R.K."/>
            <person name="Ding H."/>
            <person name="Gao S."/>
            <person name="Zong X."/>
        </authorList>
    </citation>
    <scope>NUCLEOTIDE SEQUENCE [LARGE SCALE GENOMIC DNA]</scope>
    <source>
        <strain evidence="1 2">cv. Zhongwan 6</strain>
    </source>
</reference>
<name>A0A9D5A327_PEA</name>
<proteinExistence type="predicted"/>
<dbReference type="Gramene" id="Psat07G0699700-T1">
    <property type="protein sequence ID" value="KAI5392423.1"/>
    <property type="gene ID" value="KIW84_076997"/>
</dbReference>
<dbReference type="Proteomes" id="UP001058974">
    <property type="component" value="Chromosome 7"/>
</dbReference>